<comment type="caution">
    <text evidence="2">The sequence shown here is derived from an EMBL/GenBank/DDBJ whole genome shotgun (WGS) entry which is preliminary data.</text>
</comment>
<dbReference type="EMBL" id="JAAAIL010002902">
    <property type="protein sequence ID" value="KAG0253721.1"/>
    <property type="molecule type" value="Genomic_DNA"/>
</dbReference>
<gene>
    <name evidence="2" type="ORF">BGZ95_006245</name>
</gene>
<protein>
    <recommendedName>
        <fullName evidence="1">NACHT domain-containing protein</fullName>
    </recommendedName>
</protein>
<keyword evidence="3" id="KW-1185">Reference proteome</keyword>
<dbReference type="SUPFAM" id="SSF52540">
    <property type="entry name" value="P-loop containing nucleoside triphosphate hydrolases"/>
    <property type="match status" value="1"/>
</dbReference>
<dbReference type="InterPro" id="IPR027417">
    <property type="entry name" value="P-loop_NTPase"/>
</dbReference>
<organism evidence="2 3">
    <name type="scientific">Linnemannia exigua</name>
    <dbReference type="NCBI Taxonomy" id="604196"/>
    <lineage>
        <taxon>Eukaryota</taxon>
        <taxon>Fungi</taxon>
        <taxon>Fungi incertae sedis</taxon>
        <taxon>Mucoromycota</taxon>
        <taxon>Mortierellomycotina</taxon>
        <taxon>Mortierellomycetes</taxon>
        <taxon>Mortierellales</taxon>
        <taxon>Mortierellaceae</taxon>
        <taxon>Linnemannia</taxon>
    </lineage>
</organism>
<dbReference type="Proteomes" id="UP001194580">
    <property type="component" value="Unassembled WGS sequence"/>
</dbReference>
<sequence length="599" mass="67760">MAATSIDILTPQDALFMADTLLADARSSEDAYFQQLCSLIHCVFLRVRRGVMDELRSSTNAEDQEILHKVDGIYAERDDILALLNDFGLSTDGRSAKANQHIIASLNSALLKLKSRVLGEQEFGLYVPLMAKANLQARDDALFPLIDKAQEFLEGDGQVMLLLGDSGAGKTTFNHQLELQLWRDFHVDGPIPLYINLPTIDEPGLDIVAKQLLRLDFTADQIQQLRKHRQFILICDGYDECQQLPNLYQSNQLNMPGHWRAKVFISCRSEYVGPDYRGRFQPPVSDNQQPAASLFQEAVVAPFSTDQILLYIDQYVVSSSNSQGTLQEYVNKLNRIPGLMELVQNPFLLTLALESLPKVISDSDQDLGKDQISRVILYDKFIEHWLEIGKLRLQASSLTSQEHTLFYDLLDDGVYEQRSIQFLKDLSVTIFVKQGGNPVVQYSEQVDTHSWKSLFFSPEAGVKIFRQSSPLTRSGDHYRFIHRSWLEYFYSRVVYDPDESLDDVADHSPPPISDNPLSLWSLISEPSILQFLAERVQRYPDFKERLLALIDLSKSDYRASQAASNAITILVKAGNRFHGQDFRGIRIPGADLAAGQFDS</sequence>
<name>A0AAD4D373_9FUNG</name>
<feature type="domain" description="NACHT" evidence="1">
    <location>
        <begin position="159"/>
        <end position="247"/>
    </location>
</feature>
<proteinExistence type="predicted"/>
<accession>A0AAD4D373</accession>
<evidence type="ECO:0000259" key="1">
    <source>
        <dbReference type="Pfam" id="PF05729"/>
    </source>
</evidence>
<evidence type="ECO:0000313" key="2">
    <source>
        <dbReference type="EMBL" id="KAG0253721.1"/>
    </source>
</evidence>
<feature type="non-terminal residue" evidence="2">
    <location>
        <position position="599"/>
    </location>
</feature>
<dbReference type="Pfam" id="PF05729">
    <property type="entry name" value="NACHT"/>
    <property type="match status" value="1"/>
</dbReference>
<dbReference type="InterPro" id="IPR007111">
    <property type="entry name" value="NACHT_NTPase"/>
</dbReference>
<dbReference type="Gene3D" id="3.40.50.300">
    <property type="entry name" value="P-loop containing nucleotide triphosphate hydrolases"/>
    <property type="match status" value="1"/>
</dbReference>
<reference evidence="2" key="1">
    <citation type="journal article" date="2020" name="Fungal Divers.">
        <title>Resolving the Mortierellaceae phylogeny through synthesis of multi-gene phylogenetics and phylogenomics.</title>
        <authorList>
            <person name="Vandepol N."/>
            <person name="Liber J."/>
            <person name="Desiro A."/>
            <person name="Na H."/>
            <person name="Kennedy M."/>
            <person name="Barry K."/>
            <person name="Grigoriev I.V."/>
            <person name="Miller A.N."/>
            <person name="O'Donnell K."/>
            <person name="Stajich J.E."/>
            <person name="Bonito G."/>
        </authorList>
    </citation>
    <scope>NUCLEOTIDE SEQUENCE</scope>
    <source>
        <strain evidence="2">NRRL 28262</strain>
    </source>
</reference>
<evidence type="ECO:0000313" key="3">
    <source>
        <dbReference type="Proteomes" id="UP001194580"/>
    </source>
</evidence>
<dbReference type="AlphaFoldDB" id="A0AAD4D373"/>